<dbReference type="InterPro" id="IPR003661">
    <property type="entry name" value="HisK_dim/P_dom"/>
</dbReference>
<dbReference type="Proteomes" id="UP000321412">
    <property type="component" value="Unassembled WGS sequence"/>
</dbReference>
<feature type="domain" description="Histidine kinase" evidence="7">
    <location>
        <begin position="360"/>
        <end position="575"/>
    </location>
</feature>
<evidence type="ECO:0000313" key="10">
    <source>
        <dbReference type="Proteomes" id="UP000321412"/>
    </source>
</evidence>
<gene>
    <name evidence="9" type="ORF">FRC98_18405</name>
</gene>
<dbReference type="SMART" id="SM00388">
    <property type="entry name" value="HisKA"/>
    <property type="match status" value="1"/>
</dbReference>
<evidence type="ECO:0000256" key="6">
    <source>
        <dbReference type="SAM" id="Phobius"/>
    </source>
</evidence>
<dbReference type="CDD" id="cd00082">
    <property type="entry name" value="HisKA"/>
    <property type="match status" value="1"/>
</dbReference>
<dbReference type="InterPro" id="IPR004358">
    <property type="entry name" value="Sig_transdc_His_kin-like_C"/>
</dbReference>
<feature type="transmembrane region" description="Helical" evidence="6">
    <location>
        <begin position="69"/>
        <end position="87"/>
    </location>
</feature>
<dbReference type="InterPro" id="IPR035965">
    <property type="entry name" value="PAS-like_dom_sf"/>
</dbReference>
<dbReference type="Pfam" id="PF02518">
    <property type="entry name" value="HATPase_c"/>
    <property type="match status" value="1"/>
</dbReference>
<dbReference type="EMBL" id="VOSM01000013">
    <property type="protein sequence ID" value="TXD34387.1"/>
    <property type="molecule type" value="Genomic_DNA"/>
</dbReference>
<dbReference type="SUPFAM" id="SSF55785">
    <property type="entry name" value="PYP-like sensor domain (PAS domain)"/>
    <property type="match status" value="1"/>
</dbReference>
<keyword evidence="6" id="KW-0472">Membrane</keyword>
<dbReference type="PRINTS" id="PR00344">
    <property type="entry name" value="BCTRLSENSOR"/>
</dbReference>
<feature type="compositionally biased region" description="Low complexity" evidence="5">
    <location>
        <begin position="616"/>
        <end position="646"/>
    </location>
</feature>
<dbReference type="RefSeq" id="WP_146982896.1">
    <property type="nucleotide sequence ID" value="NZ_VOSM01000013.1"/>
</dbReference>
<dbReference type="PANTHER" id="PTHR43065:SF50">
    <property type="entry name" value="HISTIDINE KINASE"/>
    <property type="match status" value="1"/>
</dbReference>
<evidence type="ECO:0000313" key="9">
    <source>
        <dbReference type="EMBL" id="TXD34387.1"/>
    </source>
</evidence>
<dbReference type="EC" id="2.7.13.3" evidence="2"/>
<dbReference type="SUPFAM" id="SSF55874">
    <property type="entry name" value="ATPase domain of HSP90 chaperone/DNA topoisomerase II/histidine kinase"/>
    <property type="match status" value="1"/>
</dbReference>
<comment type="caution">
    <text evidence="9">The sequence shown here is derived from an EMBL/GenBank/DDBJ whole genome shotgun (WGS) entry which is preliminary data.</text>
</comment>
<feature type="modified residue" description="4-aspartylphosphate" evidence="4">
    <location>
        <position position="696"/>
    </location>
</feature>
<dbReference type="InterPro" id="IPR036890">
    <property type="entry name" value="HATPase_C_sf"/>
</dbReference>
<comment type="catalytic activity">
    <reaction evidence="1">
        <text>ATP + protein L-histidine = ADP + protein N-phospho-L-histidine.</text>
        <dbReference type="EC" id="2.7.13.3"/>
    </reaction>
</comment>
<dbReference type="InterPro" id="IPR003594">
    <property type="entry name" value="HATPase_dom"/>
</dbReference>
<feature type="domain" description="Response regulatory" evidence="8">
    <location>
        <begin position="647"/>
        <end position="763"/>
    </location>
</feature>
<dbReference type="Gene3D" id="3.30.450.20">
    <property type="entry name" value="PAS domain"/>
    <property type="match status" value="1"/>
</dbReference>
<evidence type="ECO:0000256" key="3">
    <source>
        <dbReference type="ARBA" id="ARBA00022553"/>
    </source>
</evidence>
<feature type="transmembrane region" description="Helical" evidence="6">
    <location>
        <begin position="181"/>
        <end position="201"/>
    </location>
</feature>
<dbReference type="AlphaFoldDB" id="A0A5C6XAS1"/>
<evidence type="ECO:0000256" key="2">
    <source>
        <dbReference type="ARBA" id="ARBA00012438"/>
    </source>
</evidence>
<dbReference type="SUPFAM" id="SSF52172">
    <property type="entry name" value="CheY-like"/>
    <property type="match status" value="1"/>
</dbReference>
<dbReference type="SMART" id="SM00448">
    <property type="entry name" value="REC"/>
    <property type="match status" value="1"/>
</dbReference>
<reference evidence="9 10" key="1">
    <citation type="submission" date="2019-08" db="EMBL/GenBank/DDBJ databases">
        <title>Bradymonadales sp. TMQ4.</title>
        <authorList>
            <person name="Liang Q."/>
        </authorList>
    </citation>
    <scope>NUCLEOTIDE SEQUENCE [LARGE SCALE GENOMIC DNA]</scope>
    <source>
        <strain evidence="9 10">TMQ4</strain>
    </source>
</reference>
<name>A0A5C6XAS1_9DELT</name>
<evidence type="ECO:0000259" key="8">
    <source>
        <dbReference type="PROSITE" id="PS50110"/>
    </source>
</evidence>
<dbReference type="Gene3D" id="3.40.50.2300">
    <property type="match status" value="1"/>
</dbReference>
<dbReference type="Pfam" id="PF00072">
    <property type="entry name" value="Response_reg"/>
    <property type="match status" value="1"/>
</dbReference>
<proteinExistence type="predicted"/>
<dbReference type="Gene3D" id="1.10.287.130">
    <property type="match status" value="1"/>
</dbReference>
<dbReference type="SUPFAM" id="SSF47384">
    <property type="entry name" value="Homodimeric domain of signal transducing histidine kinase"/>
    <property type="match status" value="1"/>
</dbReference>
<evidence type="ECO:0000256" key="4">
    <source>
        <dbReference type="PROSITE-ProRule" id="PRU00169"/>
    </source>
</evidence>
<feature type="region of interest" description="Disordered" evidence="5">
    <location>
        <begin position="581"/>
        <end position="646"/>
    </location>
</feature>
<dbReference type="InterPro" id="IPR005467">
    <property type="entry name" value="His_kinase_dom"/>
</dbReference>
<evidence type="ECO:0000259" key="7">
    <source>
        <dbReference type="PROSITE" id="PS50109"/>
    </source>
</evidence>
<keyword evidence="3 4" id="KW-0597">Phosphoprotein</keyword>
<dbReference type="OrthoDB" id="9769169at2"/>
<dbReference type="Gene3D" id="3.30.565.10">
    <property type="entry name" value="Histidine kinase-like ATPase, C-terminal domain"/>
    <property type="match status" value="1"/>
</dbReference>
<dbReference type="InterPro" id="IPR011006">
    <property type="entry name" value="CheY-like_superfamily"/>
</dbReference>
<keyword evidence="6" id="KW-1133">Transmembrane helix</keyword>
<protein>
    <recommendedName>
        <fullName evidence="2">histidine kinase</fullName>
        <ecNumber evidence="2">2.7.13.3</ecNumber>
    </recommendedName>
</protein>
<dbReference type="InterPro" id="IPR001789">
    <property type="entry name" value="Sig_transdc_resp-reg_receiver"/>
</dbReference>
<dbReference type="Pfam" id="PF00512">
    <property type="entry name" value="HisKA"/>
    <property type="match status" value="1"/>
</dbReference>
<feature type="transmembrane region" description="Helical" evidence="6">
    <location>
        <begin position="145"/>
        <end position="161"/>
    </location>
</feature>
<keyword evidence="6" id="KW-0812">Transmembrane</keyword>
<dbReference type="PANTHER" id="PTHR43065">
    <property type="entry name" value="SENSOR HISTIDINE KINASE"/>
    <property type="match status" value="1"/>
</dbReference>
<dbReference type="PROSITE" id="PS50110">
    <property type="entry name" value="RESPONSE_REGULATORY"/>
    <property type="match status" value="1"/>
</dbReference>
<accession>A0A5C6XAS1</accession>
<dbReference type="GO" id="GO:0000155">
    <property type="term" value="F:phosphorelay sensor kinase activity"/>
    <property type="evidence" value="ECO:0007669"/>
    <property type="project" value="InterPro"/>
</dbReference>
<evidence type="ECO:0000256" key="1">
    <source>
        <dbReference type="ARBA" id="ARBA00000085"/>
    </source>
</evidence>
<dbReference type="PROSITE" id="PS50109">
    <property type="entry name" value="HIS_KIN"/>
    <property type="match status" value="1"/>
</dbReference>
<dbReference type="InterPro" id="IPR036097">
    <property type="entry name" value="HisK_dim/P_sf"/>
</dbReference>
<dbReference type="SMART" id="SM00387">
    <property type="entry name" value="HATPase_c"/>
    <property type="match status" value="1"/>
</dbReference>
<evidence type="ECO:0000256" key="5">
    <source>
        <dbReference type="SAM" id="MobiDB-lite"/>
    </source>
</evidence>
<feature type="transmembrane region" description="Helical" evidence="6">
    <location>
        <begin position="43"/>
        <end position="63"/>
    </location>
</feature>
<sequence>MPRPCAPPTDAPRIPLLFSPPVNFFTPPELREARSYEAYKHRVAALLGLGLWIWAPVFALMYITIFDSFMLFAELMAAGVIGLMAIWRMRKTGDEVWLAHQTCAVLSVVLIVLTLHTGGIYSPVLFWLLLVPVVSITMAGPSKALWFWMAVALAVMAYFYVEPIPEIDLRTVVTINNHRSMLTVSMVGLLLATLMMFWARYQIERWLMERNNESQRRLQELHEETKRVARDTLLEIMERTPQGVVLLNADGNAIYGNASFKELGCYDDESLRSLHATTLFTNPEGEPLQSLLNGQSQNILAMLHTASDEQLAIRLSIFTAIFENQDVHALLITDLSQEHELQSRIAQMDRMITAGTLAAGVAHEINNPLAYVASNVEYLLEKIADDAIDRDTLLASLEDVHYGTRRVRKIVDDLRDLSRTPTDDIYPVDVATVLDSTLLMVEHRVRQRAQLIRDIDDLPSAMLNESGLSQVLLNLLVNAVQAIEPGTPEKNHVRVSARRADNHLIIEVSDSGHGIAPEQLEHIFEPFFTTKPIGEGTGLGLSICRKIVAEMNGDIDVESTPGQGTTFRLIIPTRWLSTVTITTPPPGALHAPPRTRTPVPTPPGGVRDDRAPAEQNPTAPSNPSADANASPAPAQPDADTTSPAPTGVFLIDDNAMLLRALKRQLQSRFTLHTFESASDALDAIEAGAQPCLIVCDLEMPAIGGARLYQRLSEAHPALARRMIFMTGGAYSAESKDFLESGDFTVLAKPFPSTELESLISRATATS</sequence>
<organism evidence="9 10">
    <name type="scientific">Lujinxingia vulgaris</name>
    <dbReference type="NCBI Taxonomy" id="2600176"/>
    <lineage>
        <taxon>Bacteria</taxon>
        <taxon>Deltaproteobacteria</taxon>
        <taxon>Bradymonadales</taxon>
        <taxon>Lujinxingiaceae</taxon>
        <taxon>Lujinxingia</taxon>
    </lineage>
</organism>
<keyword evidence="10" id="KW-1185">Reference proteome</keyword>